<name>A0A923KS58_9BURK</name>
<evidence type="ECO:0000313" key="3">
    <source>
        <dbReference type="EMBL" id="MBC3879977.1"/>
    </source>
</evidence>
<evidence type="ECO:0000256" key="1">
    <source>
        <dbReference type="SAM" id="Phobius"/>
    </source>
</evidence>
<comment type="caution">
    <text evidence="3">The sequence shown here is derived from an EMBL/GenBank/DDBJ whole genome shotgun (WGS) entry which is preliminary data.</text>
</comment>
<evidence type="ECO:0000313" key="4">
    <source>
        <dbReference type="Proteomes" id="UP000627446"/>
    </source>
</evidence>
<feature type="chain" id="PRO_5037917884" description="DUF4124 domain-containing protein" evidence="2">
    <location>
        <begin position="23"/>
        <end position="134"/>
    </location>
</feature>
<organism evidence="3 4">
    <name type="scientific">Undibacterium nitidum</name>
    <dbReference type="NCBI Taxonomy" id="2762298"/>
    <lineage>
        <taxon>Bacteria</taxon>
        <taxon>Pseudomonadati</taxon>
        <taxon>Pseudomonadota</taxon>
        <taxon>Betaproteobacteria</taxon>
        <taxon>Burkholderiales</taxon>
        <taxon>Oxalobacteraceae</taxon>
        <taxon>Undibacterium</taxon>
    </lineage>
</organism>
<dbReference type="RefSeq" id="WP_186915470.1">
    <property type="nucleotide sequence ID" value="NZ_JACOFZ010000001.1"/>
</dbReference>
<keyword evidence="1" id="KW-0812">Transmembrane</keyword>
<accession>A0A923KS58</accession>
<dbReference type="AlphaFoldDB" id="A0A923KS58"/>
<feature type="transmembrane region" description="Helical" evidence="1">
    <location>
        <begin position="96"/>
        <end position="116"/>
    </location>
</feature>
<feature type="signal peptide" evidence="2">
    <location>
        <begin position="1"/>
        <end position="22"/>
    </location>
</feature>
<evidence type="ECO:0000256" key="2">
    <source>
        <dbReference type="SAM" id="SignalP"/>
    </source>
</evidence>
<dbReference type="EMBL" id="JACOFZ010000001">
    <property type="protein sequence ID" value="MBC3879977.1"/>
    <property type="molecule type" value="Genomic_DNA"/>
</dbReference>
<protein>
    <recommendedName>
        <fullName evidence="5">DUF4124 domain-containing protein</fullName>
    </recommendedName>
</protein>
<sequence length="134" mass="14622">MINFFRLFVFTCLMLAASLVRADAFVCSGADGKRVFSAEPCEKKGMKVASKEFPVVSGQVMSAVVVAAPRAPSPNDPTIPPGQIRMSRELLLDTPVVVFLITMMAATGGLFGLLFFRFYKAHHGKYSISRTDMP</sequence>
<dbReference type="Proteomes" id="UP000627446">
    <property type="component" value="Unassembled WGS sequence"/>
</dbReference>
<gene>
    <name evidence="3" type="ORF">H8K36_01190</name>
</gene>
<reference evidence="3" key="1">
    <citation type="submission" date="2020-08" db="EMBL/GenBank/DDBJ databases">
        <title>Novel species isolated from subtropical streams in China.</title>
        <authorList>
            <person name="Lu H."/>
        </authorList>
    </citation>
    <scope>NUCLEOTIDE SEQUENCE</scope>
    <source>
        <strain evidence="3">LX22W</strain>
    </source>
</reference>
<keyword evidence="1" id="KW-0472">Membrane</keyword>
<proteinExistence type="predicted"/>
<keyword evidence="4" id="KW-1185">Reference proteome</keyword>
<keyword evidence="2" id="KW-0732">Signal</keyword>
<evidence type="ECO:0008006" key="5">
    <source>
        <dbReference type="Google" id="ProtNLM"/>
    </source>
</evidence>
<keyword evidence="1" id="KW-1133">Transmembrane helix</keyword>